<keyword evidence="1" id="KW-0472">Membrane</keyword>
<sequence length="134" mass="14631">MKAIIAASGQDRVLVSSFSDARRRKAMRLLRARGASVATGMGLAKILLAVLTAKLRMRRAFNLVVQGVQAVQVPYEHPLINPLNPRFIEYVLDAGLQLNYWVVNDAQTMHELVGLGATGIVSDRADVAAKALRH</sequence>
<evidence type="ECO:0000259" key="2">
    <source>
        <dbReference type="PROSITE" id="PS51704"/>
    </source>
</evidence>
<proteinExistence type="predicted"/>
<keyword evidence="1" id="KW-1133">Transmembrane helix</keyword>
<dbReference type="Pfam" id="PF03009">
    <property type="entry name" value="GDPD"/>
    <property type="match status" value="1"/>
</dbReference>
<keyword evidence="1" id="KW-0812">Transmembrane</keyword>
<dbReference type="SUPFAM" id="SSF51695">
    <property type="entry name" value="PLC-like phosphodiesterases"/>
    <property type="match status" value="1"/>
</dbReference>
<dbReference type="GO" id="GO:0006629">
    <property type="term" value="P:lipid metabolic process"/>
    <property type="evidence" value="ECO:0007669"/>
    <property type="project" value="InterPro"/>
</dbReference>
<dbReference type="Gene3D" id="3.20.20.190">
    <property type="entry name" value="Phosphatidylinositol (PI) phosphodiesterase"/>
    <property type="match status" value="1"/>
</dbReference>
<protein>
    <submittedName>
        <fullName evidence="3">Unannotated protein</fullName>
    </submittedName>
</protein>
<feature type="transmembrane region" description="Helical" evidence="1">
    <location>
        <begin position="34"/>
        <end position="53"/>
    </location>
</feature>
<dbReference type="AlphaFoldDB" id="A0A6J6B7M3"/>
<feature type="domain" description="GP-PDE" evidence="2">
    <location>
        <begin position="1"/>
        <end position="132"/>
    </location>
</feature>
<reference evidence="3" key="1">
    <citation type="submission" date="2020-05" db="EMBL/GenBank/DDBJ databases">
        <authorList>
            <person name="Chiriac C."/>
            <person name="Salcher M."/>
            <person name="Ghai R."/>
            <person name="Kavagutti S V."/>
        </authorList>
    </citation>
    <scope>NUCLEOTIDE SEQUENCE</scope>
</reference>
<accession>A0A6J6B7M3</accession>
<organism evidence="3">
    <name type="scientific">freshwater metagenome</name>
    <dbReference type="NCBI Taxonomy" id="449393"/>
    <lineage>
        <taxon>unclassified sequences</taxon>
        <taxon>metagenomes</taxon>
        <taxon>ecological metagenomes</taxon>
    </lineage>
</organism>
<evidence type="ECO:0000313" key="3">
    <source>
        <dbReference type="EMBL" id="CAB4534865.1"/>
    </source>
</evidence>
<evidence type="ECO:0000256" key="1">
    <source>
        <dbReference type="SAM" id="Phobius"/>
    </source>
</evidence>
<dbReference type="PROSITE" id="PS51704">
    <property type="entry name" value="GP_PDE"/>
    <property type="match status" value="1"/>
</dbReference>
<gene>
    <name evidence="3" type="ORF">UFOPK1410_00380</name>
</gene>
<dbReference type="GO" id="GO:0008081">
    <property type="term" value="F:phosphoric diester hydrolase activity"/>
    <property type="evidence" value="ECO:0007669"/>
    <property type="project" value="InterPro"/>
</dbReference>
<name>A0A6J6B7M3_9ZZZZ</name>
<dbReference type="InterPro" id="IPR030395">
    <property type="entry name" value="GP_PDE_dom"/>
</dbReference>
<dbReference type="InterPro" id="IPR017946">
    <property type="entry name" value="PLC-like_Pdiesterase_TIM-brl"/>
</dbReference>
<dbReference type="EMBL" id="CAEZSH010000029">
    <property type="protein sequence ID" value="CAB4534865.1"/>
    <property type="molecule type" value="Genomic_DNA"/>
</dbReference>